<dbReference type="Pfam" id="PF00618">
    <property type="entry name" value="RasGEF_N"/>
    <property type="match status" value="1"/>
</dbReference>
<dbReference type="PANTHER" id="PTHR23113:SF363">
    <property type="entry name" value="PROTEIN SON OF SEVENLESS"/>
    <property type="match status" value="1"/>
</dbReference>
<reference evidence="6" key="1">
    <citation type="journal article" date="2020" name="Stud. Mycol.">
        <title>101 Dothideomycetes genomes: a test case for predicting lifestyles and emergence of pathogens.</title>
        <authorList>
            <person name="Haridas S."/>
            <person name="Albert R."/>
            <person name="Binder M."/>
            <person name="Bloem J."/>
            <person name="Labutti K."/>
            <person name="Salamov A."/>
            <person name="Andreopoulos B."/>
            <person name="Baker S."/>
            <person name="Barry K."/>
            <person name="Bills G."/>
            <person name="Bluhm B."/>
            <person name="Cannon C."/>
            <person name="Castanera R."/>
            <person name="Culley D."/>
            <person name="Daum C."/>
            <person name="Ezra D."/>
            <person name="Gonzalez J."/>
            <person name="Henrissat B."/>
            <person name="Kuo A."/>
            <person name="Liang C."/>
            <person name="Lipzen A."/>
            <person name="Lutzoni F."/>
            <person name="Magnuson J."/>
            <person name="Mondo S."/>
            <person name="Nolan M."/>
            <person name="Ohm R."/>
            <person name="Pangilinan J."/>
            <person name="Park H.-J."/>
            <person name="Ramirez L."/>
            <person name="Alfaro M."/>
            <person name="Sun H."/>
            <person name="Tritt A."/>
            <person name="Yoshinaga Y."/>
            <person name="Zwiers L.-H."/>
            <person name="Turgeon B."/>
            <person name="Goodwin S."/>
            <person name="Spatafora J."/>
            <person name="Crous P."/>
            <person name="Grigoriev I."/>
        </authorList>
    </citation>
    <scope>NUCLEOTIDE SEQUENCE</scope>
    <source>
        <strain evidence="6">Tuck. ex Michener</strain>
    </source>
</reference>
<feature type="compositionally biased region" description="Polar residues" evidence="3">
    <location>
        <begin position="778"/>
        <end position="794"/>
    </location>
</feature>
<dbReference type="GO" id="GO:0005085">
    <property type="term" value="F:guanyl-nucleotide exchange factor activity"/>
    <property type="evidence" value="ECO:0007669"/>
    <property type="project" value="UniProtKB-KW"/>
</dbReference>
<feature type="region of interest" description="Disordered" evidence="3">
    <location>
        <begin position="1595"/>
        <end position="1643"/>
    </location>
</feature>
<dbReference type="InterPro" id="IPR023578">
    <property type="entry name" value="Ras_GEF_dom_sf"/>
</dbReference>
<dbReference type="GO" id="GO:0007265">
    <property type="term" value="P:Ras protein signal transduction"/>
    <property type="evidence" value="ECO:0007669"/>
    <property type="project" value="TreeGrafter"/>
</dbReference>
<accession>A0A6A6H921</accession>
<feature type="region of interest" description="Disordered" evidence="3">
    <location>
        <begin position="761"/>
        <end position="807"/>
    </location>
</feature>
<feature type="compositionally biased region" description="Polar residues" evidence="3">
    <location>
        <begin position="122"/>
        <end position="136"/>
    </location>
</feature>
<dbReference type="SMART" id="SM00147">
    <property type="entry name" value="RasGEF"/>
    <property type="match status" value="1"/>
</dbReference>
<evidence type="ECO:0000256" key="3">
    <source>
        <dbReference type="SAM" id="MobiDB-lite"/>
    </source>
</evidence>
<feature type="region of interest" description="Disordered" evidence="3">
    <location>
        <begin position="1289"/>
        <end position="1340"/>
    </location>
</feature>
<feature type="compositionally biased region" description="Basic and acidic residues" evidence="3">
    <location>
        <begin position="1375"/>
        <end position="1391"/>
    </location>
</feature>
<dbReference type="SUPFAM" id="SSF48366">
    <property type="entry name" value="Ras GEF"/>
    <property type="match status" value="2"/>
</dbReference>
<feature type="compositionally biased region" description="Low complexity" evidence="3">
    <location>
        <begin position="1597"/>
        <end position="1639"/>
    </location>
</feature>
<evidence type="ECO:0000313" key="7">
    <source>
        <dbReference type="Proteomes" id="UP000800092"/>
    </source>
</evidence>
<dbReference type="GO" id="GO:0005886">
    <property type="term" value="C:plasma membrane"/>
    <property type="evidence" value="ECO:0007669"/>
    <property type="project" value="TreeGrafter"/>
</dbReference>
<feature type="compositionally biased region" description="Polar residues" evidence="3">
    <location>
        <begin position="1474"/>
        <end position="1487"/>
    </location>
</feature>
<feature type="compositionally biased region" description="Low complexity" evidence="3">
    <location>
        <begin position="626"/>
        <end position="646"/>
    </location>
</feature>
<dbReference type="Gene3D" id="1.10.840.10">
    <property type="entry name" value="Ras guanine-nucleotide exchange factors catalytic domain"/>
    <property type="match status" value="1"/>
</dbReference>
<feature type="domain" description="N-terminal Ras-GEF" evidence="5">
    <location>
        <begin position="354"/>
        <end position="478"/>
    </location>
</feature>
<feature type="compositionally biased region" description="Polar residues" evidence="3">
    <location>
        <begin position="154"/>
        <end position="165"/>
    </location>
</feature>
<feature type="region of interest" description="Disordered" evidence="3">
    <location>
        <begin position="113"/>
        <end position="189"/>
    </location>
</feature>
<feature type="compositionally biased region" description="Basic and acidic residues" evidence="3">
    <location>
        <begin position="1313"/>
        <end position="1322"/>
    </location>
</feature>
<dbReference type="OrthoDB" id="10254377at2759"/>
<keyword evidence="7" id="KW-1185">Reference proteome</keyword>
<feature type="region of interest" description="Disordered" evidence="3">
    <location>
        <begin position="1158"/>
        <end position="1188"/>
    </location>
</feature>
<evidence type="ECO:0000256" key="2">
    <source>
        <dbReference type="PROSITE-ProRule" id="PRU00168"/>
    </source>
</evidence>
<feature type="region of interest" description="Disordered" evidence="3">
    <location>
        <begin position="566"/>
        <end position="586"/>
    </location>
</feature>
<dbReference type="PROSITE" id="PS50212">
    <property type="entry name" value="RASGEF_NTER"/>
    <property type="match status" value="1"/>
</dbReference>
<dbReference type="Gene3D" id="1.20.870.10">
    <property type="entry name" value="Son of sevenless (SoS) protein Chain: S domain 1"/>
    <property type="match status" value="1"/>
</dbReference>
<dbReference type="PROSITE" id="PS50009">
    <property type="entry name" value="RASGEF_CAT"/>
    <property type="match status" value="1"/>
</dbReference>
<proteinExistence type="predicted"/>
<feature type="region of interest" description="Disordered" evidence="3">
    <location>
        <begin position="833"/>
        <end position="860"/>
    </location>
</feature>
<dbReference type="InterPro" id="IPR036964">
    <property type="entry name" value="RASGEF_cat_dom_sf"/>
</dbReference>
<dbReference type="InterPro" id="IPR000651">
    <property type="entry name" value="Ras-like_Gua-exchang_fac_N"/>
</dbReference>
<dbReference type="EMBL" id="ML991800">
    <property type="protein sequence ID" value="KAF2234170.1"/>
    <property type="molecule type" value="Genomic_DNA"/>
</dbReference>
<sequence length="1879" mass="205471">MADAITEPQDLLAVIDQSAGSSSSTPNQSTQNPRRVANVVRQRRRKNLPSLRHAKDSTEQLRRTMGGNSGNTSEPGQVVAAEGEYGGRDRSATQYTVGNIASGRIYLRPVERNDRSDWPSAPQFSSPADSTSTNTALEAAKDRLRGERSRESFFTRTPNSSTPPQQIREFPAHRDDLYLPPSPRRRVPGQRAHSFSTIDDHTQVQTDNGTFRIVIERPSMNRPKTADTNAFPQLDVQIPHYKLGTPRFSIRGTATLRSSAFTRNSDADAFRSSFMSARDNDMLFPGVAHISVTSGQNSIVSPRPLFARRSTVRNSASTVQVSPPRKGHPPITPDIYEALTANPDDPAFVRFNATSKQITAATPARLVAHITSPSFLDYELLSDFFLTFRSYLSPSELVSYLVARLEWAVNRLDNFGRIVRVRTFVALRHWILNYFVDDFVPDRQLRIMVCHLVNKLYSDVKLREGPGGGDLKIIGELKKCWRRTCALYWEMPDALGRQSSDDQILPGGEIGNRLSTYSQQSLMPAVNIRNPELQKVLRGPADDFHDLLASKSAEALQTFEQAGIENTGPVSMTTRPESYEPEIPTSPFSERSLQVVSCSIPMRTMPRNGQPNSPEVPLFPHPVHITPATTTTGTAPTPQPSAAAQPNKANTGHKRSGSFNDALRDERAGLSRQKKPEPRDLEFEADMMAAYPFTAGLIRGIVMQPVSPYVDDTVPLSPSVERLELFDFESGDVVGILSQSGRVTLAANPGVRKLLGSVRRALSTRHGQSPTRSDKSLKSNAMSSEGQLVPSNALTAPLSERRPKKKTQARIDLLSAGVCESFRRAMIEEFDADEQIDDAENQQRTPTPSSVGPPRLPELSDLAKPNIQRLDSNVTVGSRSIVIVDDTQPPPIPEKSTARQSTRVANEARARQSAFIRPRDNITSMDTAAPDDEFGTTLEDMRVMDDTQRSPPLSTGRAPDSGPTSETVPVLMPLDQPSPVRAAPQPLSPISPLIDARPGSVRRDSSLYKTFKASESVSDVDESVHTKSPMASPRPAHQLRRKPGGDLKAAANVHDLGPIKRPRSAGSITNMSYSVTNSVIYSPSGHESLNLIPSRNSETILSNRAYEREGTKSAELIRTHSSQPNMRASFSKEVARLAELPDDDDDGDINVALAKLEGKYEKRSPEPQEVIERRSRTPKASHRDPPPPVQIPANDNTNEYHGVANGNLASPLSPRTDTQGASIYHMSHTTNNTYRELQRPGTAGKVSVAETEDSYSSIPLLERGLSVHDKQTRFVAGAPSGLAQLNALTVPSSPTMPTSPASAQGDTPNSSMEHVEETESMRRIPRGQTMPLPRSSSPRASFLLDSDEELSDFSDDDLSTEIGDDFEDRGIHSFYHHETSDGDGRKDDMSHPLHFPPTPPPTGGLQMDNGASPSGHPRQMQIRPPSPDPTPVSRYNPTSPVEETVTHHKDLLNLLGVPPQPSEDVEETPKKQHSNGSQRTLTPQASQPHLPMPFSPSTQAAHVPFILSYGSHVLAQQFTIIERDALDELDWKELVNLNFSSSDSPSTSLNETPRDWVNYLRTQDPRGLALITARFNIVVKWAVSEILLIPADQPLTSSSSSQPPSSSHQNNSSPNNNTAAPGPSASFSSTSASASGTSPPSQPHNYALRVATIRKYIHVALACRRLRNFATMAQLVIALTSGDIARLARTWAGVPKEELAALAELERLVGPVGNFGRLRREMEGPTLALASSGQNLGASGSVGGLGRTLAEEEQGTIPFVGVYTHDLIYNAQKPPYLPSSTRIDGTSGNAAHGREGCSGEGLVNFERHHRAAGIVKNLLRLLESSGRYVVEMDREPAGTTTTPDRKGMLRVVPEALARCLWLGALTDREIAQLSRRIEP</sequence>
<feature type="domain" description="Ras-GEF" evidence="4">
    <location>
        <begin position="1510"/>
        <end position="1854"/>
    </location>
</feature>
<dbReference type="Proteomes" id="UP000800092">
    <property type="component" value="Unassembled WGS sequence"/>
</dbReference>
<feature type="region of interest" description="Disordered" evidence="3">
    <location>
        <begin position="624"/>
        <end position="681"/>
    </location>
</feature>
<dbReference type="PANTHER" id="PTHR23113">
    <property type="entry name" value="GUANINE NUCLEOTIDE EXCHANGE FACTOR"/>
    <property type="match status" value="1"/>
</dbReference>
<feature type="region of interest" description="Disordered" evidence="3">
    <location>
        <begin position="946"/>
        <end position="1001"/>
    </location>
</feature>
<feature type="compositionally biased region" description="Basic and acidic residues" evidence="3">
    <location>
        <begin position="1158"/>
        <end position="1185"/>
    </location>
</feature>
<dbReference type="InterPro" id="IPR008937">
    <property type="entry name" value="Ras-like_GEF"/>
</dbReference>
<dbReference type="CDD" id="cd06224">
    <property type="entry name" value="REM"/>
    <property type="match status" value="1"/>
</dbReference>
<feature type="compositionally biased region" description="Low complexity" evidence="3">
    <location>
        <begin position="1291"/>
        <end position="1303"/>
    </location>
</feature>
<feature type="region of interest" description="Disordered" evidence="3">
    <location>
        <begin position="1375"/>
        <end position="1490"/>
    </location>
</feature>
<evidence type="ECO:0000256" key="1">
    <source>
        <dbReference type="ARBA" id="ARBA00022658"/>
    </source>
</evidence>
<dbReference type="Pfam" id="PF00617">
    <property type="entry name" value="RasGEF"/>
    <property type="match status" value="2"/>
</dbReference>
<feature type="compositionally biased region" description="Basic and acidic residues" evidence="3">
    <location>
        <begin position="662"/>
        <end position="681"/>
    </location>
</feature>
<feature type="region of interest" description="Disordered" evidence="3">
    <location>
        <begin position="1"/>
        <end position="78"/>
    </location>
</feature>
<feature type="compositionally biased region" description="Low complexity" evidence="3">
    <location>
        <begin position="21"/>
        <end position="40"/>
    </location>
</feature>
<feature type="region of interest" description="Disordered" evidence="3">
    <location>
        <begin position="884"/>
        <end position="911"/>
    </location>
</feature>
<dbReference type="SMART" id="SM00229">
    <property type="entry name" value="RasGEFN"/>
    <property type="match status" value="1"/>
</dbReference>
<name>A0A6A6H921_VIRVR</name>
<feature type="compositionally biased region" description="Basic and acidic residues" evidence="3">
    <location>
        <begin position="53"/>
        <end position="62"/>
    </location>
</feature>
<feature type="compositionally biased region" description="Basic and acidic residues" evidence="3">
    <location>
        <begin position="139"/>
        <end position="153"/>
    </location>
</feature>
<evidence type="ECO:0000313" key="6">
    <source>
        <dbReference type="EMBL" id="KAF2234170.1"/>
    </source>
</evidence>
<gene>
    <name evidence="6" type="ORF">EV356DRAFT_576853</name>
</gene>
<protein>
    <submittedName>
        <fullName evidence="6">Ras GEF</fullName>
    </submittedName>
</protein>
<keyword evidence="1 2" id="KW-0344">Guanine-nucleotide releasing factor</keyword>
<organism evidence="6 7">
    <name type="scientific">Viridothelium virens</name>
    <name type="common">Speckled blister lichen</name>
    <name type="synonym">Trypethelium virens</name>
    <dbReference type="NCBI Taxonomy" id="1048519"/>
    <lineage>
        <taxon>Eukaryota</taxon>
        <taxon>Fungi</taxon>
        <taxon>Dikarya</taxon>
        <taxon>Ascomycota</taxon>
        <taxon>Pezizomycotina</taxon>
        <taxon>Dothideomycetes</taxon>
        <taxon>Dothideomycetes incertae sedis</taxon>
        <taxon>Trypetheliales</taxon>
        <taxon>Trypetheliaceae</taxon>
        <taxon>Viridothelium</taxon>
    </lineage>
</organism>
<feature type="region of interest" description="Disordered" evidence="3">
    <location>
        <begin position="1019"/>
        <end position="1041"/>
    </location>
</feature>
<evidence type="ECO:0000259" key="5">
    <source>
        <dbReference type="PROSITE" id="PS50212"/>
    </source>
</evidence>
<dbReference type="InterPro" id="IPR001895">
    <property type="entry name" value="RASGEF_cat_dom"/>
</dbReference>
<evidence type="ECO:0000259" key="4">
    <source>
        <dbReference type="PROSITE" id="PS50009"/>
    </source>
</evidence>